<dbReference type="Proteomes" id="UP000005237">
    <property type="component" value="Unassembled WGS sequence"/>
</dbReference>
<name>A0A8R1IDB9_CAEJA</name>
<proteinExistence type="predicted"/>
<organism evidence="2 3">
    <name type="scientific">Caenorhabditis japonica</name>
    <dbReference type="NCBI Taxonomy" id="281687"/>
    <lineage>
        <taxon>Eukaryota</taxon>
        <taxon>Metazoa</taxon>
        <taxon>Ecdysozoa</taxon>
        <taxon>Nematoda</taxon>
        <taxon>Chromadorea</taxon>
        <taxon>Rhabditida</taxon>
        <taxon>Rhabditina</taxon>
        <taxon>Rhabditomorpha</taxon>
        <taxon>Rhabditoidea</taxon>
        <taxon>Rhabditidae</taxon>
        <taxon>Peloderinae</taxon>
        <taxon>Caenorhabditis</taxon>
    </lineage>
</organism>
<dbReference type="GO" id="GO:0045454">
    <property type="term" value="P:cell redox homeostasis"/>
    <property type="evidence" value="ECO:0007669"/>
    <property type="project" value="TreeGrafter"/>
</dbReference>
<keyword evidence="1" id="KW-0040">ANK repeat</keyword>
<dbReference type="GO" id="GO:2000114">
    <property type="term" value="P:regulation of establishment of cell polarity"/>
    <property type="evidence" value="ECO:0007669"/>
    <property type="project" value="TreeGrafter"/>
</dbReference>
<dbReference type="Gene3D" id="1.25.40.20">
    <property type="entry name" value="Ankyrin repeat-containing domain"/>
    <property type="match status" value="1"/>
</dbReference>
<evidence type="ECO:0000256" key="1">
    <source>
        <dbReference type="PROSITE-ProRule" id="PRU00023"/>
    </source>
</evidence>
<dbReference type="Pfam" id="PF12796">
    <property type="entry name" value="Ank_2"/>
    <property type="match status" value="1"/>
</dbReference>
<dbReference type="SUPFAM" id="SSF48403">
    <property type="entry name" value="Ankyrin repeat"/>
    <property type="match status" value="1"/>
</dbReference>
<dbReference type="AlphaFoldDB" id="A0A8R1IDB9"/>
<dbReference type="SMART" id="SM00248">
    <property type="entry name" value="ANK"/>
    <property type="match status" value="3"/>
</dbReference>
<dbReference type="EnsemblMetazoa" id="CJA28726b.1">
    <property type="protein sequence ID" value="CJA28726b.1"/>
    <property type="gene ID" value="WBGene00184300"/>
</dbReference>
<keyword evidence="3" id="KW-1185">Reference proteome</keyword>
<dbReference type="PANTHER" id="PTHR13283:SF11">
    <property type="entry name" value="KREV INTERACTION TRAPPED PROTEIN 1"/>
    <property type="match status" value="1"/>
</dbReference>
<reference evidence="2" key="2">
    <citation type="submission" date="2022-06" db="UniProtKB">
        <authorList>
            <consortium name="EnsemblMetazoa"/>
        </authorList>
    </citation>
    <scope>IDENTIFICATION</scope>
    <source>
        <strain evidence="2">DF5081</strain>
    </source>
</reference>
<evidence type="ECO:0000313" key="3">
    <source>
        <dbReference type="Proteomes" id="UP000005237"/>
    </source>
</evidence>
<dbReference type="Gene3D" id="3.10.20.90">
    <property type="entry name" value="Phosphatidylinositol 3-kinase Catalytic Subunit, Chain A, domain 1"/>
    <property type="match status" value="1"/>
</dbReference>
<evidence type="ECO:0000313" key="2">
    <source>
        <dbReference type="EnsemblMetazoa" id="CJA28726b.1"/>
    </source>
</evidence>
<dbReference type="InterPro" id="IPR043058">
    <property type="entry name" value="NUDIX_sf"/>
</dbReference>
<dbReference type="InterPro" id="IPR036770">
    <property type="entry name" value="Ankyrin_rpt-contain_sf"/>
</dbReference>
<reference evidence="3" key="1">
    <citation type="submission" date="2010-08" db="EMBL/GenBank/DDBJ databases">
        <authorList>
            <consortium name="Caenorhabditis japonica Sequencing Consortium"/>
            <person name="Wilson R.K."/>
        </authorList>
    </citation>
    <scope>NUCLEOTIDE SEQUENCE [LARGE SCALE GENOMIC DNA]</scope>
    <source>
        <strain evidence="3">DF5081</strain>
    </source>
</reference>
<feature type="repeat" description="ANK" evidence="1">
    <location>
        <begin position="231"/>
        <end position="263"/>
    </location>
</feature>
<dbReference type="Gene3D" id="3.30.70.2240">
    <property type="entry name" value="KRIT, N-terminal Nudix domain, NPxY motif-rich region"/>
    <property type="match status" value="1"/>
</dbReference>
<dbReference type="PROSITE" id="PS50088">
    <property type="entry name" value="ANK_REPEAT"/>
    <property type="match status" value="2"/>
</dbReference>
<sequence>MQITVSPSESLQTIRRAIRIPLHDDDPNQPSLGHVPGLSLFCVPVFANETVDVANSRYESLQKMVNLCEHQPEVFDVHAKNMLLILERWLIDSQTADKHFLSKCFMMASARVRIGACLHNPAFIDLQDQCIRRISHSIRSNASSDLDDRVHVANIAKIALLRYNKFTISVINPAFNPNFGNEDEDTPQHPVFLFSDNSFFFGIQSCVYFYPGIKQCRAQRAASSTSQDLRSRRYPLHKAAEEGNAEDIRRFLKMGMDSNQRDDDSWTPLHYASFHGHLEVVNELLNSPQMTSINAQNKGGATALQYAVINGNEYLVELLTSHASIDVNIRNNEGYRPIDYCANYPEIQQILEMQIFKTKINVDTVKGAYSIKSRSPQEATVGEVLARLGEETQLNREQMGCFALFVYSESMCLQLKPDSLVDDKLKMDKWNAMLRKLLHAGLPQETPRLKLKRNAYATARMERSTVRLFIYR</sequence>
<feature type="repeat" description="ANK" evidence="1">
    <location>
        <begin position="264"/>
        <end position="286"/>
    </location>
</feature>
<accession>A0A8R1IDB9</accession>
<dbReference type="InterPro" id="IPR002110">
    <property type="entry name" value="Ankyrin_rpt"/>
</dbReference>
<dbReference type="Pfam" id="PF00023">
    <property type="entry name" value="Ank"/>
    <property type="match status" value="1"/>
</dbReference>
<protein>
    <submittedName>
        <fullName evidence="2">ANK_REP_REGION domain-containing protein</fullName>
    </submittedName>
</protein>
<dbReference type="InterPro" id="IPR051594">
    <property type="entry name" value="KRIT1/FRMD8"/>
</dbReference>
<dbReference type="GO" id="GO:0005886">
    <property type="term" value="C:plasma membrane"/>
    <property type="evidence" value="ECO:0007669"/>
    <property type="project" value="TreeGrafter"/>
</dbReference>
<dbReference type="PROSITE" id="PS50297">
    <property type="entry name" value="ANK_REP_REGION"/>
    <property type="match status" value="2"/>
</dbReference>
<dbReference type="PANTHER" id="PTHR13283">
    <property type="entry name" value="KREV INTERACTION TRAPPED 1-RELATED"/>
    <property type="match status" value="1"/>
</dbReference>